<dbReference type="EMBL" id="CAQQ02381196">
    <property type="status" value="NOT_ANNOTATED_CDS"/>
    <property type="molecule type" value="Genomic_DNA"/>
</dbReference>
<dbReference type="EMBL" id="CAQQ02381197">
    <property type="status" value="NOT_ANNOTATED_CDS"/>
    <property type="molecule type" value="Genomic_DNA"/>
</dbReference>
<keyword evidence="2" id="KW-1185">Reference proteome</keyword>
<dbReference type="EnsemblMetazoa" id="MESCA009831-RA">
    <property type="protein sequence ID" value="MESCA009831-PA"/>
    <property type="gene ID" value="MESCA009831"/>
</dbReference>
<dbReference type="HOGENOM" id="CLU_2576570_0_0_1"/>
<proteinExistence type="predicted"/>
<accession>T1H0Y4</accession>
<protein>
    <submittedName>
        <fullName evidence="1">Uncharacterized protein</fullName>
    </submittedName>
</protein>
<name>T1H0Y4_MEGSC</name>
<dbReference type="AlphaFoldDB" id="T1H0Y4"/>
<reference evidence="2" key="1">
    <citation type="submission" date="2013-02" db="EMBL/GenBank/DDBJ databases">
        <authorList>
            <person name="Hughes D."/>
        </authorList>
    </citation>
    <scope>NUCLEOTIDE SEQUENCE</scope>
    <source>
        <strain>Durham</strain>
        <strain evidence="2">NC isolate 2 -- Noor lab</strain>
    </source>
</reference>
<evidence type="ECO:0000313" key="1">
    <source>
        <dbReference type="EnsemblMetazoa" id="MESCA009831-PA"/>
    </source>
</evidence>
<reference evidence="1" key="2">
    <citation type="submission" date="2015-06" db="UniProtKB">
        <authorList>
            <consortium name="EnsemblMetazoa"/>
        </authorList>
    </citation>
    <scope>IDENTIFICATION</scope>
</reference>
<sequence length="81" mass="9357">MKGELIIWTTVIWTQSYRQRSFGQRHLTFGHLDAKCQLSNRYSFGQPIFGQRSDGQEKGRLRTEPDINAMPAATLRTKSLE</sequence>
<dbReference type="Proteomes" id="UP000015102">
    <property type="component" value="Unassembled WGS sequence"/>
</dbReference>
<evidence type="ECO:0000313" key="2">
    <source>
        <dbReference type="Proteomes" id="UP000015102"/>
    </source>
</evidence>
<organism evidence="1 2">
    <name type="scientific">Megaselia scalaris</name>
    <name type="common">Humpbacked fly</name>
    <name type="synonym">Phora scalaris</name>
    <dbReference type="NCBI Taxonomy" id="36166"/>
    <lineage>
        <taxon>Eukaryota</taxon>
        <taxon>Metazoa</taxon>
        <taxon>Ecdysozoa</taxon>
        <taxon>Arthropoda</taxon>
        <taxon>Hexapoda</taxon>
        <taxon>Insecta</taxon>
        <taxon>Pterygota</taxon>
        <taxon>Neoptera</taxon>
        <taxon>Endopterygota</taxon>
        <taxon>Diptera</taxon>
        <taxon>Brachycera</taxon>
        <taxon>Muscomorpha</taxon>
        <taxon>Platypezoidea</taxon>
        <taxon>Phoridae</taxon>
        <taxon>Megaseliini</taxon>
        <taxon>Megaselia</taxon>
    </lineage>
</organism>